<evidence type="ECO:0000313" key="3">
    <source>
        <dbReference type="Proteomes" id="UP001497516"/>
    </source>
</evidence>
<dbReference type="Proteomes" id="UP001497516">
    <property type="component" value="Chromosome 4"/>
</dbReference>
<sequence length="70" mass="7650">MKFLGTREDIPREDGGIPDDETGSVVVDGQIVDELVRLGEDDVGTWERSLRHCSSASTTDPTTVESSAWQ</sequence>
<accession>A0AAV2E1C8</accession>
<reference evidence="2 3" key="1">
    <citation type="submission" date="2024-04" db="EMBL/GenBank/DDBJ databases">
        <authorList>
            <person name="Fracassetti M."/>
        </authorList>
    </citation>
    <scope>NUCLEOTIDE SEQUENCE [LARGE SCALE GENOMIC DNA]</scope>
</reference>
<proteinExistence type="predicted"/>
<evidence type="ECO:0000256" key="1">
    <source>
        <dbReference type="SAM" id="MobiDB-lite"/>
    </source>
</evidence>
<dbReference type="EMBL" id="OZ034817">
    <property type="protein sequence ID" value="CAL1379726.1"/>
    <property type="molecule type" value="Genomic_DNA"/>
</dbReference>
<name>A0AAV2E1C8_9ROSI</name>
<feature type="compositionally biased region" description="Polar residues" evidence="1">
    <location>
        <begin position="52"/>
        <end position="70"/>
    </location>
</feature>
<dbReference type="AlphaFoldDB" id="A0AAV2E1C8"/>
<gene>
    <name evidence="2" type="ORF">LTRI10_LOCUS21227</name>
</gene>
<evidence type="ECO:0000313" key="2">
    <source>
        <dbReference type="EMBL" id="CAL1379726.1"/>
    </source>
</evidence>
<organism evidence="2 3">
    <name type="scientific">Linum trigynum</name>
    <dbReference type="NCBI Taxonomy" id="586398"/>
    <lineage>
        <taxon>Eukaryota</taxon>
        <taxon>Viridiplantae</taxon>
        <taxon>Streptophyta</taxon>
        <taxon>Embryophyta</taxon>
        <taxon>Tracheophyta</taxon>
        <taxon>Spermatophyta</taxon>
        <taxon>Magnoliopsida</taxon>
        <taxon>eudicotyledons</taxon>
        <taxon>Gunneridae</taxon>
        <taxon>Pentapetalae</taxon>
        <taxon>rosids</taxon>
        <taxon>fabids</taxon>
        <taxon>Malpighiales</taxon>
        <taxon>Linaceae</taxon>
        <taxon>Linum</taxon>
    </lineage>
</organism>
<feature type="region of interest" description="Disordered" evidence="1">
    <location>
        <begin position="50"/>
        <end position="70"/>
    </location>
</feature>
<keyword evidence="3" id="KW-1185">Reference proteome</keyword>
<feature type="region of interest" description="Disordered" evidence="1">
    <location>
        <begin position="1"/>
        <end position="23"/>
    </location>
</feature>
<protein>
    <submittedName>
        <fullName evidence="2">Uncharacterized protein</fullName>
    </submittedName>
</protein>
<feature type="compositionally biased region" description="Basic and acidic residues" evidence="1">
    <location>
        <begin position="1"/>
        <end position="15"/>
    </location>
</feature>